<evidence type="ECO:0000256" key="9">
    <source>
        <dbReference type="ARBA" id="ARBA00022741"/>
    </source>
</evidence>
<comment type="catalytic activity">
    <reaction evidence="15">
        <text>L-tyrosyl-[protein] + ATP = O-phospho-L-tyrosyl-[protein] + ADP + H(+)</text>
        <dbReference type="Rhea" id="RHEA:10596"/>
        <dbReference type="Rhea" id="RHEA-COMP:10136"/>
        <dbReference type="Rhea" id="RHEA-COMP:20101"/>
        <dbReference type="ChEBI" id="CHEBI:15378"/>
        <dbReference type="ChEBI" id="CHEBI:30616"/>
        <dbReference type="ChEBI" id="CHEBI:46858"/>
        <dbReference type="ChEBI" id="CHEBI:61978"/>
        <dbReference type="ChEBI" id="CHEBI:456216"/>
        <dbReference type="EC" id="2.7.10.2"/>
    </reaction>
</comment>
<evidence type="ECO:0000256" key="13">
    <source>
        <dbReference type="ARBA" id="ARBA00023136"/>
    </source>
</evidence>
<dbReference type="NCBIfam" id="TIGR01007">
    <property type="entry name" value="eps_fam"/>
    <property type="match status" value="1"/>
</dbReference>
<keyword evidence="5" id="KW-1003">Cell membrane</keyword>
<dbReference type="GO" id="GO:0005524">
    <property type="term" value="F:ATP binding"/>
    <property type="evidence" value="ECO:0007669"/>
    <property type="project" value="UniProtKB-KW"/>
</dbReference>
<evidence type="ECO:0000259" key="18">
    <source>
        <dbReference type="Pfam" id="PF02706"/>
    </source>
</evidence>
<dbReference type="InterPro" id="IPR027417">
    <property type="entry name" value="P-loop_NTPase"/>
</dbReference>
<comment type="similarity">
    <text evidence="3">Belongs to the etk/wzc family.</text>
</comment>
<feature type="domain" description="AAA" evidence="19">
    <location>
        <begin position="543"/>
        <end position="697"/>
    </location>
</feature>
<keyword evidence="7 21" id="KW-0808">Transferase</keyword>
<evidence type="ECO:0000313" key="22">
    <source>
        <dbReference type="Proteomes" id="UP000324760"/>
    </source>
</evidence>
<evidence type="ECO:0000256" key="17">
    <source>
        <dbReference type="SAM" id="Phobius"/>
    </source>
</evidence>
<reference evidence="21 22" key="1">
    <citation type="journal article" date="2019" name="Biochem. Eng. J.">
        <title>Metabolic engineering of the marine bacteria Neptunomonas concharum for the production of acetoin and meso-2,3-butanediol from acetate.</title>
        <authorList>
            <person name="Li W."/>
            <person name="Pu N."/>
            <person name="Liu C.-X."/>
            <person name="Yuan Q.-P."/>
            <person name="Li Z.-J."/>
        </authorList>
    </citation>
    <scope>NUCLEOTIDE SEQUENCE [LARGE SCALE GENOMIC DNA]</scope>
    <source>
        <strain evidence="21 22">JCM17730</strain>
    </source>
</reference>
<evidence type="ECO:0000256" key="2">
    <source>
        <dbReference type="ARBA" id="ARBA00007316"/>
    </source>
</evidence>
<evidence type="ECO:0000256" key="11">
    <source>
        <dbReference type="ARBA" id="ARBA00022840"/>
    </source>
</evidence>
<dbReference type="RefSeq" id="WP_138988987.1">
    <property type="nucleotide sequence ID" value="NZ_CP043869.1"/>
</dbReference>
<evidence type="ECO:0000259" key="20">
    <source>
        <dbReference type="Pfam" id="PF13807"/>
    </source>
</evidence>
<evidence type="ECO:0000313" key="21">
    <source>
        <dbReference type="EMBL" id="QEQ98325.1"/>
    </source>
</evidence>
<dbReference type="PANTHER" id="PTHR32309:SF13">
    <property type="entry name" value="FERRIC ENTEROBACTIN TRANSPORT PROTEIN FEPE"/>
    <property type="match status" value="1"/>
</dbReference>
<keyword evidence="13 17" id="KW-0472">Membrane</keyword>
<dbReference type="InterPro" id="IPR050445">
    <property type="entry name" value="Bact_polysacc_biosynth/exp"/>
</dbReference>
<feature type="domain" description="Polysaccharide chain length determinant N-terminal" evidence="18">
    <location>
        <begin position="19"/>
        <end position="108"/>
    </location>
</feature>
<name>A0A5P1RGL0_9GAMM</name>
<dbReference type="EC" id="2.7.10.2" evidence="4"/>
<evidence type="ECO:0000256" key="5">
    <source>
        <dbReference type="ARBA" id="ARBA00022475"/>
    </source>
</evidence>
<comment type="subcellular location">
    <subcellularLocation>
        <location evidence="1">Cell inner membrane</location>
        <topology evidence="1">Multi-pass membrane protein</topology>
    </subcellularLocation>
</comment>
<keyword evidence="10 21" id="KW-0418">Kinase</keyword>
<keyword evidence="22" id="KW-1185">Reference proteome</keyword>
<evidence type="ECO:0000256" key="15">
    <source>
        <dbReference type="ARBA" id="ARBA00051245"/>
    </source>
</evidence>
<feature type="transmembrane region" description="Helical" evidence="17">
    <location>
        <begin position="450"/>
        <end position="470"/>
    </location>
</feature>
<dbReference type="Pfam" id="PF13614">
    <property type="entry name" value="AAA_31"/>
    <property type="match status" value="1"/>
</dbReference>
<keyword evidence="8 17" id="KW-0812">Transmembrane</keyword>
<dbReference type="EMBL" id="CP043869">
    <property type="protein sequence ID" value="QEQ98325.1"/>
    <property type="molecule type" value="Genomic_DNA"/>
</dbReference>
<evidence type="ECO:0000256" key="16">
    <source>
        <dbReference type="SAM" id="Coils"/>
    </source>
</evidence>
<keyword evidence="12 17" id="KW-1133">Transmembrane helix</keyword>
<dbReference type="InterPro" id="IPR025669">
    <property type="entry name" value="AAA_dom"/>
</dbReference>
<dbReference type="SUPFAM" id="SSF52540">
    <property type="entry name" value="P-loop containing nucleoside triphosphate hydrolases"/>
    <property type="match status" value="1"/>
</dbReference>
<feature type="coiled-coil region" evidence="16">
    <location>
        <begin position="224"/>
        <end position="274"/>
    </location>
</feature>
<accession>A0A5P1RGL0</accession>
<evidence type="ECO:0000256" key="3">
    <source>
        <dbReference type="ARBA" id="ARBA00008883"/>
    </source>
</evidence>
<proteinExistence type="inferred from homology"/>
<dbReference type="Pfam" id="PF02706">
    <property type="entry name" value="Wzz"/>
    <property type="match status" value="1"/>
</dbReference>
<evidence type="ECO:0000256" key="12">
    <source>
        <dbReference type="ARBA" id="ARBA00022989"/>
    </source>
</evidence>
<dbReference type="PANTHER" id="PTHR32309">
    <property type="entry name" value="TYROSINE-PROTEIN KINASE"/>
    <property type="match status" value="1"/>
</dbReference>
<keyword evidence="16" id="KW-0175">Coiled coil</keyword>
<dbReference type="KEGG" id="ncu:F0U83_04365"/>
<evidence type="ECO:0000256" key="4">
    <source>
        <dbReference type="ARBA" id="ARBA00011903"/>
    </source>
</evidence>
<evidence type="ECO:0000256" key="7">
    <source>
        <dbReference type="ARBA" id="ARBA00022679"/>
    </source>
</evidence>
<protein>
    <recommendedName>
        <fullName evidence="4">non-specific protein-tyrosine kinase</fullName>
        <ecNumber evidence="4">2.7.10.2</ecNumber>
    </recommendedName>
</protein>
<dbReference type="InterPro" id="IPR032807">
    <property type="entry name" value="GNVR"/>
</dbReference>
<keyword evidence="6" id="KW-0997">Cell inner membrane</keyword>
<feature type="domain" description="Tyrosine-protein kinase G-rich" evidence="20">
    <location>
        <begin position="398"/>
        <end position="470"/>
    </location>
</feature>
<dbReference type="Gene3D" id="3.40.50.300">
    <property type="entry name" value="P-loop containing nucleotide triphosphate hydrolases"/>
    <property type="match status" value="1"/>
</dbReference>
<sequence>MEVQKEQGAIDRLLQDDVIDLRQYWQTIMRHKWGIIGFSFVVTLLTILVVYSLTPIYRATATLLIESQQANVVSIEEVYGIEGGQSEYYTTQFEILKSRRLAEKVVNRLGLVDHPEFNKVEESFLPFSVADIKASIKALIPVELPGTDVQGEDDPFNDVVEAFMGMVAIEPVRKSQLVKISFESADPKLAASIANAIGEAYIENNLEAKLELTLKASSWLSSRLEVLRADLTVAEQKLQKYREEEKIVGDRGGLDIAGQELELIANKRVEAQRERLEAESLYRQVQAIGKGNPQRLELVPTVLQHPLVQAMKQSYAQVELKRSELAKRYGPKHPKMQAVDSELANARRALNAQILSVVNGIETNYKVALANEQSLQKSLDGTKGNLQDLSRKEYKLRELQQDVDAKRTVFNTFLSRFNETSATGDLNTANARISDPAVVPQLPVKPKKGLIVALAGVVSLMFGVMFAFLLQALNNTVKTASEVESRLQATMLGLLPLLPKQRKKPNQSYMEFVDNPQSAYSESLRTIRTGLILSALDNPHKSVSVTSTVPGEGKSTLSLGLAFATGQMEKVLLIDADLRRPSIGKCLGFERSMVGLADLVAGTAKVEECIQRFEAGNIDVMCAGTIPPNPSELLSSKRFAKVLELLESKYDRIIIDTAPSQAVSDAMMLAPLVGAMIYVVKSDATPYQHAKAGLKRLREVNAPVIGVVLNQVDVKKGAKYYGQEYGGYYDVYGYSSAKS</sequence>
<evidence type="ECO:0000256" key="1">
    <source>
        <dbReference type="ARBA" id="ARBA00004429"/>
    </source>
</evidence>
<keyword evidence="9" id="KW-0547">Nucleotide-binding</keyword>
<dbReference type="CDD" id="cd05387">
    <property type="entry name" value="BY-kinase"/>
    <property type="match status" value="1"/>
</dbReference>
<keyword evidence="14" id="KW-0829">Tyrosine-protein kinase</keyword>
<feature type="transmembrane region" description="Helical" evidence="17">
    <location>
        <begin position="33"/>
        <end position="53"/>
    </location>
</feature>
<dbReference type="GO" id="GO:0004715">
    <property type="term" value="F:non-membrane spanning protein tyrosine kinase activity"/>
    <property type="evidence" value="ECO:0007669"/>
    <property type="project" value="UniProtKB-EC"/>
</dbReference>
<dbReference type="Pfam" id="PF13807">
    <property type="entry name" value="GNVR"/>
    <property type="match status" value="1"/>
</dbReference>
<organism evidence="21 22">
    <name type="scientific">Neptunomonas concharum</name>
    <dbReference type="NCBI Taxonomy" id="1031538"/>
    <lineage>
        <taxon>Bacteria</taxon>
        <taxon>Pseudomonadati</taxon>
        <taxon>Pseudomonadota</taxon>
        <taxon>Gammaproteobacteria</taxon>
        <taxon>Oceanospirillales</taxon>
        <taxon>Oceanospirillaceae</taxon>
        <taxon>Neptunomonas</taxon>
    </lineage>
</organism>
<evidence type="ECO:0000256" key="14">
    <source>
        <dbReference type="ARBA" id="ARBA00023137"/>
    </source>
</evidence>
<dbReference type="Proteomes" id="UP000324760">
    <property type="component" value="Chromosome"/>
</dbReference>
<dbReference type="GO" id="GO:0005886">
    <property type="term" value="C:plasma membrane"/>
    <property type="evidence" value="ECO:0007669"/>
    <property type="project" value="UniProtKB-SubCell"/>
</dbReference>
<dbReference type="AlphaFoldDB" id="A0A5P1RGL0"/>
<evidence type="ECO:0000256" key="10">
    <source>
        <dbReference type="ARBA" id="ARBA00022777"/>
    </source>
</evidence>
<dbReference type="InterPro" id="IPR003856">
    <property type="entry name" value="LPS_length_determ_N"/>
</dbReference>
<dbReference type="OrthoDB" id="9775724at2"/>
<comment type="similarity">
    <text evidence="2">Belongs to the CpsD/CapB family.</text>
</comment>
<gene>
    <name evidence="21" type="ORF">F0U83_04365</name>
</gene>
<dbReference type="InterPro" id="IPR005702">
    <property type="entry name" value="Wzc-like_C"/>
</dbReference>
<keyword evidence="11" id="KW-0067">ATP-binding</keyword>
<evidence type="ECO:0000256" key="8">
    <source>
        <dbReference type="ARBA" id="ARBA00022692"/>
    </source>
</evidence>
<evidence type="ECO:0000259" key="19">
    <source>
        <dbReference type="Pfam" id="PF13614"/>
    </source>
</evidence>
<evidence type="ECO:0000256" key="6">
    <source>
        <dbReference type="ARBA" id="ARBA00022519"/>
    </source>
</evidence>